<accession>A0A1I4E443</accession>
<sequence>MDLPGRRVRLSGEPGGGVGRRPELHPYLRRWDHREPAGIHVHHAPPAWVMGEDGVCDLRLSISPLAGPVPSATEGEPAAGARVEAGEKAAAAVCRAHGWNEKSVDRPP</sequence>
<dbReference type="Proteomes" id="UP000198928">
    <property type="component" value="Unassembled WGS sequence"/>
</dbReference>
<organism evidence="2 3">
    <name type="scientific">Streptomyces pini</name>
    <dbReference type="NCBI Taxonomy" id="1520580"/>
    <lineage>
        <taxon>Bacteria</taxon>
        <taxon>Bacillati</taxon>
        <taxon>Actinomycetota</taxon>
        <taxon>Actinomycetes</taxon>
        <taxon>Kitasatosporales</taxon>
        <taxon>Streptomycetaceae</taxon>
        <taxon>Streptomyces</taxon>
    </lineage>
</organism>
<proteinExistence type="predicted"/>
<dbReference type="AlphaFoldDB" id="A0A1I4E443"/>
<feature type="region of interest" description="Disordered" evidence="1">
    <location>
        <begin position="1"/>
        <end position="22"/>
    </location>
</feature>
<gene>
    <name evidence="2" type="ORF">SAMN05192584_111101</name>
</gene>
<name>A0A1I4E443_9ACTN</name>
<dbReference type="EMBL" id="FOSG01000011">
    <property type="protein sequence ID" value="SFK99357.1"/>
    <property type="molecule type" value="Genomic_DNA"/>
</dbReference>
<keyword evidence="3" id="KW-1185">Reference proteome</keyword>
<protein>
    <submittedName>
        <fullName evidence="2">Uncharacterized protein</fullName>
    </submittedName>
</protein>
<evidence type="ECO:0000256" key="1">
    <source>
        <dbReference type="SAM" id="MobiDB-lite"/>
    </source>
</evidence>
<reference evidence="3" key="1">
    <citation type="submission" date="2016-10" db="EMBL/GenBank/DDBJ databases">
        <authorList>
            <person name="Varghese N."/>
            <person name="Submissions S."/>
        </authorList>
    </citation>
    <scope>NUCLEOTIDE SEQUENCE [LARGE SCALE GENOMIC DNA]</scope>
    <source>
        <strain evidence="3">PL19</strain>
    </source>
</reference>
<evidence type="ECO:0000313" key="2">
    <source>
        <dbReference type="EMBL" id="SFK99357.1"/>
    </source>
</evidence>
<evidence type="ECO:0000313" key="3">
    <source>
        <dbReference type="Proteomes" id="UP000198928"/>
    </source>
</evidence>